<evidence type="ECO:0000313" key="2">
    <source>
        <dbReference type="EMBL" id="GAA0279507.1"/>
    </source>
</evidence>
<protein>
    <submittedName>
        <fullName evidence="2">Uncharacterized protein</fullName>
    </submittedName>
</protein>
<dbReference type="EMBL" id="BAAAGX010000042">
    <property type="protein sequence ID" value="GAA0279507.1"/>
    <property type="molecule type" value="Genomic_DNA"/>
</dbReference>
<gene>
    <name evidence="2" type="ORF">GCM10009539_79290</name>
</gene>
<feature type="region of interest" description="Disordered" evidence="1">
    <location>
        <begin position="1"/>
        <end position="27"/>
    </location>
</feature>
<evidence type="ECO:0000256" key="1">
    <source>
        <dbReference type="SAM" id="MobiDB-lite"/>
    </source>
</evidence>
<organism evidence="2 3">
    <name type="scientific">Cryptosporangium japonicum</name>
    <dbReference type="NCBI Taxonomy" id="80872"/>
    <lineage>
        <taxon>Bacteria</taxon>
        <taxon>Bacillati</taxon>
        <taxon>Actinomycetota</taxon>
        <taxon>Actinomycetes</taxon>
        <taxon>Cryptosporangiales</taxon>
        <taxon>Cryptosporangiaceae</taxon>
        <taxon>Cryptosporangium</taxon>
    </lineage>
</organism>
<comment type="caution">
    <text evidence="2">The sequence shown here is derived from an EMBL/GenBank/DDBJ whole genome shotgun (WGS) entry which is preliminary data.</text>
</comment>
<dbReference type="Proteomes" id="UP001500967">
    <property type="component" value="Unassembled WGS sequence"/>
</dbReference>
<reference evidence="3" key="1">
    <citation type="journal article" date="2019" name="Int. J. Syst. Evol. Microbiol.">
        <title>The Global Catalogue of Microorganisms (GCM) 10K type strain sequencing project: providing services to taxonomists for standard genome sequencing and annotation.</title>
        <authorList>
            <consortium name="The Broad Institute Genomics Platform"/>
            <consortium name="The Broad Institute Genome Sequencing Center for Infectious Disease"/>
            <person name="Wu L."/>
            <person name="Ma J."/>
        </authorList>
    </citation>
    <scope>NUCLEOTIDE SEQUENCE [LARGE SCALE GENOMIC DNA]</scope>
    <source>
        <strain evidence="3">JCM 10425</strain>
    </source>
</reference>
<accession>A0ABP3EXN4</accession>
<evidence type="ECO:0000313" key="3">
    <source>
        <dbReference type="Proteomes" id="UP001500967"/>
    </source>
</evidence>
<keyword evidence="3" id="KW-1185">Reference proteome</keyword>
<sequence length="84" mass="8512">MIAAGDTGGVPAPVSPGPGGRGPGRAADPAFAADAGVGVFARVGLRRLTAVNTATRTRGLSVGPAILRIETDEEVPDARYRCPW</sequence>
<name>A0ABP3EXN4_9ACTN</name>
<proteinExistence type="predicted"/>